<dbReference type="Proteomes" id="UP000237811">
    <property type="component" value="Unassembled WGS sequence"/>
</dbReference>
<name>A0AB37AQS0_9BURK</name>
<feature type="region of interest" description="Disordered" evidence="1">
    <location>
        <begin position="36"/>
        <end position="61"/>
    </location>
</feature>
<gene>
    <name evidence="2" type="ORF">C6P99_17050</name>
</gene>
<evidence type="ECO:0000313" key="3">
    <source>
        <dbReference type="Proteomes" id="UP000237811"/>
    </source>
</evidence>
<feature type="compositionally biased region" description="Polar residues" evidence="1">
    <location>
        <begin position="52"/>
        <end position="61"/>
    </location>
</feature>
<comment type="caution">
    <text evidence="2">The sequence shown here is derived from an EMBL/GenBank/DDBJ whole genome shotgun (WGS) entry which is preliminary data.</text>
</comment>
<dbReference type="AlphaFoldDB" id="A0AB37AQS0"/>
<sequence>MRFGIQDESCRPFDRADTPIRFRSFVPLSPRIHTARRSAPFSRAASGAPPTIHTNPFNTNP</sequence>
<organism evidence="2 3">
    <name type="scientific">Burkholderia multivorans</name>
    <dbReference type="NCBI Taxonomy" id="87883"/>
    <lineage>
        <taxon>Bacteria</taxon>
        <taxon>Pseudomonadati</taxon>
        <taxon>Pseudomonadota</taxon>
        <taxon>Betaproteobacteria</taxon>
        <taxon>Burkholderiales</taxon>
        <taxon>Burkholderiaceae</taxon>
        <taxon>Burkholderia</taxon>
        <taxon>Burkholderia cepacia complex</taxon>
    </lineage>
</organism>
<dbReference type="EMBL" id="PVFR01000053">
    <property type="protein sequence ID" value="PRE46598.1"/>
    <property type="molecule type" value="Genomic_DNA"/>
</dbReference>
<feature type="compositionally biased region" description="Low complexity" evidence="1">
    <location>
        <begin position="37"/>
        <end position="50"/>
    </location>
</feature>
<reference evidence="2 3" key="1">
    <citation type="submission" date="2018-03" db="EMBL/GenBank/DDBJ databases">
        <authorList>
            <person name="Nguyen K."/>
            <person name="Fouts D."/>
            <person name="Sutton G."/>
        </authorList>
    </citation>
    <scope>NUCLEOTIDE SEQUENCE [LARGE SCALE GENOMIC DNA]</scope>
    <source>
        <strain evidence="2 3">AU14328</strain>
    </source>
</reference>
<evidence type="ECO:0000256" key="1">
    <source>
        <dbReference type="SAM" id="MobiDB-lite"/>
    </source>
</evidence>
<protein>
    <submittedName>
        <fullName evidence="2">Uncharacterized protein</fullName>
    </submittedName>
</protein>
<evidence type="ECO:0000313" key="2">
    <source>
        <dbReference type="EMBL" id="PRE46598.1"/>
    </source>
</evidence>
<proteinExistence type="predicted"/>
<accession>A0AB37AQS0</accession>